<keyword evidence="2" id="KW-1185">Reference proteome</keyword>
<reference evidence="1" key="1">
    <citation type="journal article" date="2014" name="Int. J. Syst. Evol. Microbiol.">
        <title>Complete genome sequence of Corynebacterium casei LMG S-19264T (=DSM 44701T), isolated from a smear-ripened cheese.</title>
        <authorList>
            <consortium name="US DOE Joint Genome Institute (JGI-PGF)"/>
            <person name="Walter F."/>
            <person name="Albersmeier A."/>
            <person name="Kalinowski J."/>
            <person name="Ruckert C."/>
        </authorList>
    </citation>
    <scope>NUCLEOTIDE SEQUENCE</scope>
    <source>
        <strain evidence="1">JCM 4122</strain>
    </source>
</reference>
<dbReference type="EMBL" id="BNBE01000004">
    <property type="protein sequence ID" value="GHG24146.1"/>
    <property type="molecule type" value="Genomic_DNA"/>
</dbReference>
<proteinExistence type="predicted"/>
<gene>
    <name evidence="1" type="ORF">GCM10017667_69680</name>
</gene>
<comment type="caution">
    <text evidence="1">The sequence shown here is derived from an EMBL/GenBank/DDBJ whole genome shotgun (WGS) entry which is preliminary data.</text>
</comment>
<evidence type="ECO:0000313" key="1">
    <source>
        <dbReference type="EMBL" id="GHG24146.1"/>
    </source>
</evidence>
<organism evidence="1 2">
    <name type="scientific">Streptomyces filamentosus</name>
    <name type="common">Streptomyces roseosporus</name>
    <dbReference type="NCBI Taxonomy" id="67294"/>
    <lineage>
        <taxon>Bacteria</taxon>
        <taxon>Bacillati</taxon>
        <taxon>Actinomycetota</taxon>
        <taxon>Actinomycetes</taxon>
        <taxon>Kitasatosporales</taxon>
        <taxon>Streptomycetaceae</taxon>
        <taxon>Streptomyces</taxon>
    </lineage>
</organism>
<name>A0A919BWG3_STRFL</name>
<reference evidence="1" key="2">
    <citation type="submission" date="2020-09" db="EMBL/GenBank/DDBJ databases">
        <authorList>
            <person name="Sun Q."/>
            <person name="Ohkuma M."/>
        </authorList>
    </citation>
    <scope>NUCLEOTIDE SEQUENCE</scope>
    <source>
        <strain evidence="1">JCM 4122</strain>
    </source>
</reference>
<evidence type="ECO:0000313" key="2">
    <source>
        <dbReference type="Proteomes" id="UP000632849"/>
    </source>
</evidence>
<dbReference type="Proteomes" id="UP000632849">
    <property type="component" value="Unassembled WGS sequence"/>
</dbReference>
<sequence length="103" mass="10648">MLKDGAGAGPQTDRIAGEAFLVEEQTSAVVLTSCHGTFVPWHVVEQVLQGCTPACRLAGPGDDAEEPTAVAEAPDWLGQTLTVPSQGTRIEGAAAPPRLQIKG</sequence>
<accession>A0A919BWG3</accession>
<dbReference type="AlphaFoldDB" id="A0A919BWG3"/>
<protein>
    <submittedName>
        <fullName evidence="1">Uncharacterized protein</fullName>
    </submittedName>
</protein>